<evidence type="ECO:0000256" key="1">
    <source>
        <dbReference type="ARBA" id="ARBA00004651"/>
    </source>
</evidence>
<accession>A0A317QMC0</accession>
<feature type="transmembrane region" description="Helical" evidence="6">
    <location>
        <begin position="51"/>
        <end position="71"/>
    </location>
</feature>
<evidence type="ECO:0000256" key="3">
    <source>
        <dbReference type="ARBA" id="ARBA00022692"/>
    </source>
</evidence>
<keyword evidence="3 6" id="KW-0812">Transmembrane</keyword>
<dbReference type="Pfam" id="PF12823">
    <property type="entry name" value="DUF3817"/>
    <property type="match status" value="1"/>
</dbReference>
<keyword evidence="9" id="KW-1185">Reference proteome</keyword>
<comment type="caution">
    <text evidence="8">The sequence shown here is derived from an EMBL/GenBank/DDBJ whole genome shotgun (WGS) entry which is preliminary data.</text>
</comment>
<evidence type="ECO:0000256" key="5">
    <source>
        <dbReference type="ARBA" id="ARBA00023136"/>
    </source>
</evidence>
<name>A0A317QMC0_9ACTN</name>
<feature type="transmembrane region" description="Helical" evidence="6">
    <location>
        <begin position="23"/>
        <end position="45"/>
    </location>
</feature>
<sequence>MAAEPQEVALSRQVAGALTRYRVMAYAVGVMLLVLVAVAIPLRYAAGVPEVSAVVSPVHGLLYIVYLATAFDLALKARFTAKGTLLVLLAGVVPLVSFVAERRVTTRVRSGRPL</sequence>
<keyword evidence="2" id="KW-1003">Cell membrane</keyword>
<evidence type="ECO:0000256" key="2">
    <source>
        <dbReference type="ARBA" id="ARBA00022475"/>
    </source>
</evidence>
<dbReference type="AlphaFoldDB" id="A0A317QMC0"/>
<evidence type="ECO:0000313" key="8">
    <source>
        <dbReference type="EMBL" id="PWW24768.1"/>
    </source>
</evidence>
<protein>
    <submittedName>
        <fullName evidence="8">Integral membrane protein</fullName>
    </submittedName>
</protein>
<organism evidence="8 9">
    <name type="scientific">Geodermatophilus normandii</name>
    <dbReference type="NCBI Taxonomy" id="1137989"/>
    <lineage>
        <taxon>Bacteria</taxon>
        <taxon>Bacillati</taxon>
        <taxon>Actinomycetota</taxon>
        <taxon>Actinomycetes</taxon>
        <taxon>Geodermatophilales</taxon>
        <taxon>Geodermatophilaceae</taxon>
        <taxon>Geodermatophilus</taxon>
    </lineage>
</organism>
<keyword evidence="5 6" id="KW-0472">Membrane</keyword>
<proteinExistence type="predicted"/>
<comment type="subcellular location">
    <subcellularLocation>
        <location evidence="1">Cell membrane</location>
        <topology evidence="1">Multi-pass membrane protein</topology>
    </subcellularLocation>
</comment>
<evidence type="ECO:0000256" key="6">
    <source>
        <dbReference type="SAM" id="Phobius"/>
    </source>
</evidence>
<gene>
    <name evidence="8" type="ORF">JD79_03959</name>
</gene>
<evidence type="ECO:0000259" key="7">
    <source>
        <dbReference type="Pfam" id="PF12823"/>
    </source>
</evidence>
<dbReference type="PANTHER" id="PTHR40077:SF2">
    <property type="entry name" value="MEMBRANE PROTEIN"/>
    <property type="match status" value="1"/>
</dbReference>
<evidence type="ECO:0000256" key="4">
    <source>
        <dbReference type="ARBA" id="ARBA00022989"/>
    </source>
</evidence>
<feature type="transmembrane region" description="Helical" evidence="6">
    <location>
        <begin position="83"/>
        <end position="100"/>
    </location>
</feature>
<feature type="domain" description="DUF3817" evidence="7">
    <location>
        <begin position="18"/>
        <end position="105"/>
    </location>
</feature>
<keyword evidence="4 6" id="KW-1133">Transmembrane helix</keyword>
<dbReference type="InterPro" id="IPR023845">
    <property type="entry name" value="DUF3817_TM"/>
</dbReference>
<dbReference type="GO" id="GO:0005886">
    <property type="term" value="C:plasma membrane"/>
    <property type="evidence" value="ECO:0007669"/>
    <property type="project" value="UniProtKB-SubCell"/>
</dbReference>
<dbReference type="RefSeq" id="WP_245900238.1">
    <property type="nucleotide sequence ID" value="NZ_QGTX01000001.1"/>
</dbReference>
<dbReference type="PANTHER" id="PTHR40077">
    <property type="entry name" value="MEMBRANE PROTEIN-RELATED"/>
    <property type="match status" value="1"/>
</dbReference>
<dbReference type="EMBL" id="QGTX01000001">
    <property type="protein sequence ID" value="PWW24768.1"/>
    <property type="molecule type" value="Genomic_DNA"/>
</dbReference>
<reference evidence="9" key="1">
    <citation type="submission" date="2018-05" db="EMBL/GenBank/DDBJ databases">
        <authorList>
            <person name="Klenk H.-P."/>
            <person name="Huntemann M."/>
            <person name="Clum A."/>
            <person name="Pillay M."/>
            <person name="Palaniappan K."/>
            <person name="Varghese N."/>
            <person name="Mikhailova N."/>
            <person name="Stamatis D."/>
            <person name="Reddy T."/>
            <person name="Daum C."/>
            <person name="Shapiro N."/>
            <person name="Ivanova N."/>
            <person name="Kyrpides N."/>
            <person name="Woyke T."/>
        </authorList>
    </citation>
    <scope>NUCLEOTIDE SEQUENCE [LARGE SCALE GENOMIC DNA]</scope>
    <source>
        <strain evidence="9">DSM 45417</strain>
    </source>
</reference>
<dbReference type="Proteomes" id="UP000246661">
    <property type="component" value="Unassembled WGS sequence"/>
</dbReference>
<dbReference type="NCBIfam" id="TIGR03954">
    <property type="entry name" value="integ_memb_HG"/>
    <property type="match status" value="1"/>
</dbReference>
<evidence type="ECO:0000313" key="9">
    <source>
        <dbReference type="Proteomes" id="UP000246661"/>
    </source>
</evidence>